<dbReference type="AlphaFoldDB" id="A0A246IE52"/>
<evidence type="ECO:0000313" key="1">
    <source>
        <dbReference type="EMBL" id="OWQ78358.1"/>
    </source>
</evidence>
<comment type="caution">
    <text evidence="1">The sequence shown here is derived from an EMBL/GenBank/DDBJ whole genome shotgun (WGS) entry which is preliminary data.</text>
</comment>
<sequence>MAELQKRILAYADSLRSRADISPDKFGTAIGVSFVPDEKVSIRHIAKDLTTTDGYNYGVTSLSVESAREFPNQEVIFYQLGKQPVTDAPNGVCYWEAESAGRALEALGYRTGAEVPFQRGGIRQYRRPITGGNQGMDTSLLTYRSDEGDTARTCVYAVQFGGGDR</sequence>
<accession>A0A246IE52</accession>
<organism evidence="1 2">
    <name type="scientific">Stenotrophomonas maltophilia</name>
    <name type="common">Pseudomonas maltophilia</name>
    <name type="synonym">Xanthomonas maltophilia</name>
    <dbReference type="NCBI Taxonomy" id="40324"/>
    <lineage>
        <taxon>Bacteria</taxon>
        <taxon>Pseudomonadati</taxon>
        <taxon>Pseudomonadota</taxon>
        <taxon>Gammaproteobacteria</taxon>
        <taxon>Lysobacterales</taxon>
        <taxon>Lysobacteraceae</taxon>
        <taxon>Stenotrophomonas</taxon>
        <taxon>Stenotrophomonas maltophilia group</taxon>
    </lineage>
</organism>
<protein>
    <submittedName>
        <fullName evidence="1">Uncharacterized protein</fullName>
    </submittedName>
</protein>
<evidence type="ECO:0000313" key="2">
    <source>
        <dbReference type="Proteomes" id="UP000197090"/>
    </source>
</evidence>
<reference evidence="1 2" key="1">
    <citation type="submission" date="2017-06" db="EMBL/GenBank/DDBJ databases">
        <authorList>
            <person name="Kim H.J."/>
            <person name="Triplett B.A."/>
        </authorList>
    </citation>
    <scope>NUCLEOTIDE SEQUENCE [LARGE SCALE GENOMIC DNA]</scope>
    <source>
        <strain evidence="1 2">594</strain>
    </source>
</reference>
<name>A0A246IE52_STEMA</name>
<gene>
    <name evidence="1" type="ORF">CEE63_01915</name>
</gene>
<dbReference type="Proteomes" id="UP000197090">
    <property type="component" value="Unassembled WGS sequence"/>
</dbReference>
<proteinExistence type="predicted"/>
<dbReference type="EMBL" id="NIVX01000015">
    <property type="protein sequence ID" value="OWQ78358.1"/>
    <property type="molecule type" value="Genomic_DNA"/>
</dbReference>